<accession>A0A7C3ZNY4</accession>
<proteinExistence type="predicted"/>
<comment type="caution">
    <text evidence="2">The sequence shown here is derived from an EMBL/GenBank/DDBJ whole genome shotgun (WGS) entry which is preliminary data.</text>
</comment>
<organism evidence="2">
    <name type="scientific">Planktothricoides sp. SpSt-374</name>
    <dbReference type="NCBI Taxonomy" id="2282167"/>
    <lineage>
        <taxon>Bacteria</taxon>
        <taxon>Bacillati</taxon>
        <taxon>Cyanobacteriota</taxon>
        <taxon>Cyanophyceae</taxon>
        <taxon>Oscillatoriophycideae</taxon>
        <taxon>Oscillatoriales</taxon>
        <taxon>Oscillatoriaceae</taxon>
        <taxon>Planktothricoides</taxon>
    </lineage>
</organism>
<reference evidence="2" key="1">
    <citation type="journal article" date="2020" name="mSystems">
        <title>Genome- and Community-Level Interaction Insights into Carbon Utilization and Element Cycling Functions of Hydrothermarchaeota in Hydrothermal Sediment.</title>
        <authorList>
            <person name="Zhou Z."/>
            <person name="Liu Y."/>
            <person name="Xu W."/>
            <person name="Pan J."/>
            <person name="Luo Z.H."/>
            <person name="Li M."/>
        </authorList>
    </citation>
    <scope>NUCLEOTIDE SEQUENCE [LARGE SCALE GENOMIC DNA]</scope>
    <source>
        <strain evidence="2">SpSt-374</strain>
    </source>
</reference>
<dbReference type="InterPro" id="IPR047721">
    <property type="entry name" value="DrmB"/>
</dbReference>
<feature type="domain" description="MrfA-like Zn-binding" evidence="1">
    <location>
        <begin position="490"/>
        <end position="589"/>
    </location>
</feature>
<protein>
    <submittedName>
        <fullName evidence="2">DUF1998 domain-containing protein</fullName>
    </submittedName>
</protein>
<evidence type="ECO:0000313" key="2">
    <source>
        <dbReference type="EMBL" id="HGG02441.1"/>
    </source>
</evidence>
<dbReference type="Pfam" id="PF09369">
    <property type="entry name" value="MZB"/>
    <property type="match status" value="1"/>
</dbReference>
<dbReference type="EMBL" id="DSPX01000183">
    <property type="protein sequence ID" value="HGG02441.1"/>
    <property type="molecule type" value="Genomic_DNA"/>
</dbReference>
<dbReference type="InterPro" id="IPR018973">
    <property type="entry name" value="MZB"/>
</dbReference>
<dbReference type="AlphaFoldDB" id="A0A7C3ZNY4"/>
<name>A0A7C3ZNY4_9CYAN</name>
<dbReference type="NCBIfam" id="NF038324">
    <property type="entry name" value="DrmB_fam"/>
    <property type="match status" value="1"/>
</dbReference>
<evidence type="ECO:0000259" key="1">
    <source>
        <dbReference type="Pfam" id="PF09369"/>
    </source>
</evidence>
<sequence>MKKESKPDAELRQSQLLTTFGPGAMVDLPEHSIVISGLSWWKGKGQPIWEDRLRAKVTKILGVEDIKFYSPPTKTDDNDTNGVNAFIFPAWFLGQVDETHKVKGKEYRTRPLLRWSFVKGGAKFEGKKVKAVPVRFVQACTNGHLDDIDWYAFAHDDFNTTCRGQLWLDEAGSGNDFEEIFVRCDCGKRRPLAQAKQKNSKVLGKCHGKRPWLGKNGTQECWCHEVDKDGKIVTTEKPEYNRLLVRSASNAYFSQTLSVISLPDADAALKTVLDKFYEGDLENEESKEDLAKILIKKPRYAELKQFDIDIIWAEIERRKSGQGELDKTIKQVELEALLSCSPEMGHPNSRKNDNFDARDRSLDQLDPKWRQFIEKIVLVHRLREVIAQIGFTRFQASIPDIEGELEDIDINVRRGELDFETDWLPAIENKGEGVFIALSKSQVEAWAKKPEVIKRGQKLNAGFNKWLDNKGIPRDKLDFPGLPFIMLHSLSHMLITAVSLDCGYAASAIKERIYANTNTGYGILLYTGSPGSEGTLGGLVEVGRHIEQHLARALELGKLCSNDPVCAQHDPASSQEERFLHGSACHGCLLIAETSCERGNELLDRALVVSTVEGLGAEFFPDDV</sequence>
<gene>
    <name evidence="2" type="ORF">ENR15_17800</name>
</gene>